<protein>
    <recommendedName>
        <fullName evidence="3">Prevent-host-death protein</fullName>
    </recommendedName>
</protein>
<dbReference type="RefSeq" id="WP_173131257.1">
    <property type="nucleotide sequence ID" value="NZ_JABRWJ010000010.1"/>
</dbReference>
<accession>A0ABX2EQN8</accession>
<evidence type="ECO:0000313" key="2">
    <source>
        <dbReference type="Proteomes" id="UP000737171"/>
    </source>
</evidence>
<dbReference type="Proteomes" id="UP000737171">
    <property type="component" value="Unassembled WGS sequence"/>
</dbReference>
<evidence type="ECO:0008006" key="3">
    <source>
        <dbReference type="Google" id="ProtNLM"/>
    </source>
</evidence>
<proteinExistence type="predicted"/>
<sequence length="91" mass="10460">MKTAVIPQVRVEPELRAELDAVLSANETLSEFVEEAVRRAVEHRRVQAAFLAHGEAAWLEFQRTGRAVNADEVLGKLQARLDERRRQLRQR</sequence>
<dbReference type="NCBIfam" id="NF041551">
    <property type="entry name" value="YlcI_YnfO_N"/>
    <property type="match status" value="1"/>
</dbReference>
<organism evidence="1 2">
    <name type="scientific">Pseudaquabacterium terrae</name>
    <dbReference type="NCBI Taxonomy" id="2732868"/>
    <lineage>
        <taxon>Bacteria</taxon>
        <taxon>Pseudomonadati</taxon>
        <taxon>Pseudomonadota</taxon>
        <taxon>Betaproteobacteria</taxon>
        <taxon>Burkholderiales</taxon>
        <taxon>Sphaerotilaceae</taxon>
        <taxon>Pseudaquabacterium</taxon>
    </lineage>
</organism>
<keyword evidence="2" id="KW-1185">Reference proteome</keyword>
<name>A0ABX2EQN8_9BURK</name>
<evidence type="ECO:0000313" key="1">
    <source>
        <dbReference type="EMBL" id="NRF70985.1"/>
    </source>
</evidence>
<comment type="caution">
    <text evidence="1">The sequence shown here is derived from an EMBL/GenBank/DDBJ whole genome shotgun (WGS) entry which is preliminary data.</text>
</comment>
<gene>
    <name evidence="1" type="ORF">HLB44_28665</name>
</gene>
<reference evidence="1 2" key="1">
    <citation type="submission" date="2020-05" db="EMBL/GenBank/DDBJ databases">
        <title>Aquincola sp. isolate from soil.</title>
        <authorList>
            <person name="Han J."/>
            <person name="Kim D.-U."/>
        </authorList>
    </citation>
    <scope>NUCLEOTIDE SEQUENCE [LARGE SCALE GENOMIC DNA]</scope>
    <source>
        <strain evidence="1 2">S2</strain>
    </source>
</reference>
<dbReference type="EMBL" id="JABRWJ010000010">
    <property type="protein sequence ID" value="NRF70985.1"/>
    <property type="molecule type" value="Genomic_DNA"/>
</dbReference>